<dbReference type="PANTHER" id="PTHR43283">
    <property type="entry name" value="BETA-LACTAMASE-RELATED"/>
    <property type="match status" value="1"/>
</dbReference>
<evidence type="ECO:0000259" key="2">
    <source>
        <dbReference type="Pfam" id="PF00144"/>
    </source>
</evidence>
<dbReference type="InterPro" id="IPR012338">
    <property type="entry name" value="Beta-lactam/transpept-like"/>
</dbReference>
<dbReference type="AlphaFoldDB" id="A0A2S5GZ27"/>
<organism evidence="3 4">
    <name type="scientific">Achromobacter spanius</name>
    <dbReference type="NCBI Taxonomy" id="217203"/>
    <lineage>
        <taxon>Bacteria</taxon>
        <taxon>Pseudomonadati</taxon>
        <taxon>Pseudomonadota</taxon>
        <taxon>Betaproteobacteria</taxon>
        <taxon>Burkholderiales</taxon>
        <taxon>Alcaligenaceae</taxon>
        <taxon>Achromobacter</taxon>
    </lineage>
</organism>
<dbReference type="OrthoDB" id="9801061at2"/>
<gene>
    <name evidence="3" type="ORF">C4E15_02235</name>
</gene>
<dbReference type="InterPro" id="IPR001466">
    <property type="entry name" value="Beta-lactam-related"/>
</dbReference>
<dbReference type="Gene3D" id="3.40.710.10">
    <property type="entry name" value="DD-peptidase/beta-lactamase superfamily"/>
    <property type="match status" value="2"/>
</dbReference>
<comment type="caution">
    <text evidence="3">The sequence shown here is derived from an EMBL/GenBank/DDBJ whole genome shotgun (WGS) entry which is preliminary data.</text>
</comment>
<evidence type="ECO:0000313" key="3">
    <source>
        <dbReference type="EMBL" id="PPA78125.1"/>
    </source>
</evidence>
<feature type="domain" description="Beta-lactamase-related" evidence="2">
    <location>
        <begin position="51"/>
        <end position="374"/>
    </location>
</feature>
<dbReference type="PROSITE" id="PS51257">
    <property type="entry name" value="PROKAR_LIPOPROTEIN"/>
    <property type="match status" value="1"/>
</dbReference>
<reference evidence="3 4" key="1">
    <citation type="submission" date="2018-02" db="EMBL/GenBank/DDBJ databases">
        <title>Draft Genome of Achromobacter spanius stain 6.</title>
        <authorList>
            <person name="Gunasekera T.S."/>
            <person name="Radwan O."/>
            <person name="Ruiz O.N."/>
        </authorList>
    </citation>
    <scope>NUCLEOTIDE SEQUENCE [LARGE SCALE GENOMIC DNA]</scope>
    <source>
        <strain evidence="3 4">6</strain>
    </source>
</reference>
<evidence type="ECO:0000256" key="1">
    <source>
        <dbReference type="ARBA" id="ARBA00022801"/>
    </source>
</evidence>
<dbReference type="Pfam" id="PF00144">
    <property type="entry name" value="Beta-lactamase"/>
    <property type="match status" value="1"/>
</dbReference>
<dbReference type="GO" id="GO:0016787">
    <property type="term" value="F:hydrolase activity"/>
    <property type="evidence" value="ECO:0007669"/>
    <property type="project" value="UniProtKB-KW"/>
</dbReference>
<dbReference type="PANTHER" id="PTHR43283:SF11">
    <property type="entry name" value="BETA-LACTAMASE-RELATED DOMAIN-CONTAINING PROTEIN"/>
    <property type="match status" value="1"/>
</dbReference>
<name>A0A2S5GZ27_9BURK</name>
<dbReference type="SUPFAM" id="SSF56601">
    <property type="entry name" value="beta-lactamase/transpeptidase-like"/>
    <property type="match status" value="1"/>
</dbReference>
<dbReference type="InterPro" id="IPR050789">
    <property type="entry name" value="Diverse_Enzym_Activities"/>
</dbReference>
<dbReference type="RefSeq" id="WP_104142073.1">
    <property type="nucleotide sequence ID" value="NZ_PREU01000001.1"/>
</dbReference>
<dbReference type="EMBL" id="PREU01000001">
    <property type="protein sequence ID" value="PPA78125.1"/>
    <property type="molecule type" value="Genomic_DNA"/>
</dbReference>
<proteinExistence type="predicted"/>
<sequence>MFSLSRLVAIGSLLLAGGGCQTLPPAAPATIAKGDYAAVVSYLTQRIPYDMALTKVPGVSIAIVEDQRIVWSTGFGVADALRHRRATGDTLYRVGAISKIVTAAGVLHAADDGRLSLDAPAAGALPDWHVEPRRNAMQWMGAAPYTARNLLNLHPGTLEDTMGRARADMAYALLGDMVAHVSEEPFDAYVRRTILQPLNMPRAGFRPHERMLEQRAVGYRRGRPWPEAPQPNEAADGLWVSASEMARFSSMLFAGGAYGSQTAGNPGGRAEVNVDVSAAVSADVSANARRVLTAQSAQTLLGLQTVAGDGLDLDCRFALSWLAAPCDDGVVTATFLREHSGATEAFHSRWVLAPQDKLAVLVMGNSDSSEALVAAVATLAMRMMRQARQGAGPG</sequence>
<evidence type="ECO:0000313" key="4">
    <source>
        <dbReference type="Proteomes" id="UP000239990"/>
    </source>
</evidence>
<accession>A0A2S5GZ27</accession>
<keyword evidence="1 3" id="KW-0378">Hydrolase</keyword>
<dbReference type="Proteomes" id="UP000239990">
    <property type="component" value="Unassembled WGS sequence"/>
</dbReference>
<protein>
    <submittedName>
        <fullName evidence="3">Serine hydrolase</fullName>
    </submittedName>
</protein>